<dbReference type="InterPro" id="IPR050121">
    <property type="entry name" value="Cytochrome_P450_monoxygenase"/>
</dbReference>
<organism evidence="4 5">
    <name type="scientific">Ascobolus immersus RN42</name>
    <dbReference type="NCBI Taxonomy" id="1160509"/>
    <lineage>
        <taxon>Eukaryota</taxon>
        <taxon>Fungi</taxon>
        <taxon>Dikarya</taxon>
        <taxon>Ascomycota</taxon>
        <taxon>Pezizomycotina</taxon>
        <taxon>Pezizomycetes</taxon>
        <taxon>Pezizales</taxon>
        <taxon>Ascobolaceae</taxon>
        <taxon>Ascobolus</taxon>
    </lineage>
</organism>
<feature type="transmembrane region" description="Helical" evidence="3">
    <location>
        <begin position="39"/>
        <end position="61"/>
    </location>
</feature>
<dbReference type="InterPro" id="IPR036396">
    <property type="entry name" value="Cyt_P450_sf"/>
</dbReference>
<dbReference type="GO" id="GO:0004497">
    <property type="term" value="F:monooxygenase activity"/>
    <property type="evidence" value="ECO:0007669"/>
    <property type="project" value="InterPro"/>
</dbReference>
<keyword evidence="3" id="KW-0812">Transmembrane</keyword>
<keyword evidence="3" id="KW-0472">Membrane</keyword>
<comment type="similarity">
    <text evidence="1">Belongs to the cytochrome P450 family.</text>
</comment>
<keyword evidence="2" id="KW-0479">Metal-binding</keyword>
<dbReference type="PRINTS" id="PR00463">
    <property type="entry name" value="EP450I"/>
</dbReference>
<keyword evidence="5" id="KW-1185">Reference proteome</keyword>
<dbReference type="PANTHER" id="PTHR24305:SF166">
    <property type="entry name" value="CYTOCHROME P450 12A4, MITOCHONDRIAL-RELATED"/>
    <property type="match status" value="1"/>
</dbReference>
<evidence type="ECO:0000256" key="1">
    <source>
        <dbReference type="ARBA" id="ARBA00010617"/>
    </source>
</evidence>
<dbReference type="AlphaFoldDB" id="A0A3N4IEB9"/>
<dbReference type="GO" id="GO:0005506">
    <property type="term" value="F:iron ion binding"/>
    <property type="evidence" value="ECO:0007669"/>
    <property type="project" value="InterPro"/>
</dbReference>
<dbReference type="SUPFAM" id="SSF48264">
    <property type="entry name" value="Cytochrome P450"/>
    <property type="match status" value="1"/>
</dbReference>
<reference evidence="4 5" key="1">
    <citation type="journal article" date="2018" name="Nat. Ecol. Evol.">
        <title>Pezizomycetes genomes reveal the molecular basis of ectomycorrhizal truffle lifestyle.</title>
        <authorList>
            <person name="Murat C."/>
            <person name="Payen T."/>
            <person name="Noel B."/>
            <person name="Kuo A."/>
            <person name="Morin E."/>
            <person name="Chen J."/>
            <person name="Kohler A."/>
            <person name="Krizsan K."/>
            <person name="Balestrini R."/>
            <person name="Da Silva C."/>
            <person name="Montanini B."/>
            <person name="Hainaut M."/>
            <person name="Levati E."/>
            <person name="Barry K.W."/>
            <person name="Belfiori B."/>
            <person name="Cichocki N."/>
            <person name="Clum A."/>
            <person name="Dockter R.B."/>
            <person name="Fauchery L."/>
            <person name="Guy J."/>
            <person name="Iotti M."/>
            <person name="Le Tacon F."/>
            <person name="Lindquist E.A."/>
            <person name="Lipzen A."/>
            <person name="Malagnac F."/>
            <person name="Mello A."/>
            <person name="Molinier V."/>
            <person name="Miyauchi S."/>
            <person name="Poulain J."/>
            <person name="Riccioni C."/>
            <person name="Rubini A."/>
            <person name="Sitrit Y."/>
            <person name="Splivallo R."/>
            <person name="Traeger S."/>
            <person name="Wang M."/>
            <person name="Zifcakova L."/>
            <person name="Wipf D."/>
            <person name="Zambonelli A."/>
            <person name="Paolocci F."/>
            <person name="Nowrousian M."/>
            <person name="Ottonello S."/>
            <person name="Baldrian P."/>
            <person name="Spatafora J.W."/>
            <person name="Henrissat B."/>
            <person name="Nagy L.G."/>
            <person name="Aury J.M."/>
            <person name="Wincker P."/>
            <person name="Grigoriev I.V."/>
            <person name="Bonfante P."/>
            <person name="Martin F.M."/>
        </authorList>
    </citation>
    <scope>NUCLEOTIDE SEQUENCE [LARGE SCALE GENOMIC DNA]</scope>
    <source>
        <strain evidence="4 5">RN42</strain>
    </source>
</reference>
<dbReference type="Gene3D" id="1.10.630.10">
    <property type="entry name" value="Cytochrome P450"/>
    <property type="match status" value="1"/>
</dbReference>
<evidence type="ECO:0000313" key="5">
    <source>
        <dbReference type="Proteomes" id="UP000275078"/>
    </source>
</evidence>
<protein>
    <submittedName>
        <fullName evidence="4">Cytochrome P450</fullName>
    </submittedName>
</protein>
<keyword evidence="2" id="KW-0408">Iron</keyword>
<dbReference type="GO" id="GO:0020037">
    <property type="term" value="F:heme binding"/>
    <property type="evidence" value="ECO:0007669"/>
    <property type="project" value="InterPro"/>
</dbReference>
<dbReference type="Pfam" id="PF00067">
    <property type="entry name" value="p450"/>
    <property type="match status" value="1"/>
</dbReference>
<evidence type="ECO:0000256" key="3">
    <source>
        <dbReference type="SAM" id="Phobius"/>
    </source>
</evidence>
<sequence length="567" mass="64511">MSDLESFLLWKHGEANRWLQLSQQWFISNISRLPATSHLAPTSTIVFISLTLFTIIAYSIIYNRFFHPLAHVPGPFWASVTPLVRVYHCTTGTIHLYDQELHRKYGSVVRSAPNLITSNDPRHASKIHHSKSDRPAFFDLPGFGLQHSFATARDHKVHRWKKRRMMDPYSITNILKSESRIDDQVCNLVSAFDNRFARTSTTFDFAEWTPLFTFDVVSMVSYGEPLGCVSAGGDPHGAYTEVRKVMKSSFWLVPMGNMIFGIYKSLPQRLADWLFIPNLKNDVGVGRLTKIAKNLIKETRLRQELEARNGGERKARNFLERVMELREPDGSPIPEYCIVSEIIATIFAGGDTTASLLRQLIDDVHSSPTVLARLIDEIDATYDSSPPSSSPVLSFQAIQSMKYLQICVRESLRLFAPVAFPLNRVVSSPGITLDGIYIPPGAEAGNNPWLLGRNEECYEAAETFRPERWLEEPLIGGLGDKLEFVWGDPSGGRLCMGKQLALLESWKVSAALLRMFRFTPVHPAEKEGKKDREVMNWGFWFAEGFWYKIERRDVPEWKWFDGQLDST</sequence>
<keyword evidence="3" id="KW-1133">Transmembrane helix</keyword>
<dbReference type="PANTHER" id="PTHR24305">
    <property type="entry name" value="CYTOCHROME P450"/>
    <property type="match status" value="1"/>
</dbReference>
<proteinExistence type="inferred from homology"/>
<accession>A0A3N4IEB9</accession>
<comment type="cofactor">
    <cofactor evidence="2">
        <name>heme</name>
        <dbReference type="ChEBI" id="CHEBI:30413"/>
    </cofactor>
</comment>
<dbReference type="STRING" id="1160509.A0A3N4IEB9"/>
<evidence type="ECO:0000313" key="4">
    <source>
        <dbReference type="EMBL" id="RPA84492.1"/>
    </source>
</evidence>
<name>A0A3N4IEB9_ASCIM</name>
<evidence type="ECO:0000256" key="2">
    <source>
        <dbReference type="PIRSR" id="PIRSR602401-1"/>
    </source>
</evidence>
<feature type="binding site" description="axial binding residue" evidence="2">
    <location>
        <position position="495"/>
    </location>
    <ligand>
        <name>heme</name>
        <dbReference type="ChEBI" id="CHEBI:30413"/>
    </ligand>
    <ligandPart>
        <name>Fe</name>
        <dbReference type="ChEBI" id="CHEBI:18248"/>
    </ligandPart>
</feature>
<dbReference type="InterPro" id="IPR001128">
    <property type="entry name" value="Cyt_P450"/>
</dbReference>
<dbReference type="InterPro" id="IPR002401">
    <property type="entry name" value="Cyt_P450_E_grp-I"/>
</dbReference>
<dbReference type="Proteomes" id="UP000275078">
    <property type="component" value="Unassembled WGS sequence"/>
</dbReference>
<dbReference type="GO" id="GO:0016705">
    <property type="term" value="F:oxidoreductase activity, acting on paired donors, with incorporation or reduction of molecular oxygen"/>
    <property type="evidence" value="ECO:0007669"/>
    <property type="project" value="InterPro"/>
</dbReference>
<keyword evidence="2" id="KW-0349">Heme</keyword>
<dbReference type="EMBL" id="ML119659">
    <property type="protein sequence ID" value="RPA84492.1"/>
    <property type="molecule type" value="Genomic_DNA"/>
</dbReference>
<dbReference type="OrthoDB" id="3934656at2759"/>
<gene>
    <name evidence="4" type="ORF">BJ508DRAFT_412841</name>
</gene>